<sequence>MFVTVLLIASGILTGHLMYGLPKQSKSRHPRSCPNMCPPGQYQVQPCSCTPCRPGFYTSQENTEDSCHRCFQTCSPELNMEVVEECKTTSDLKCRCKDGFTCTEHDEYTGHCKQCDPITSPTPSQVYTSRVYTSRVYTSWVYTSWVYTSTATTLFPRTQKPTNLTGENGVLVWIIFGFMLTMLFIIIVTVLFRICRKKEKECFKQFVRRCSLGNLEVDSETTLSTKSQQNEQQYTQEMPSHESTPTNKKTDCSFHQPTVSDQAVPPSGNLGPLHIYGPQTVFVSLLNQFGWDGGEKKPNELQQEPLHNSNVPHPQSPPIHLSQEEKNQEQDFIFFPSQEQGKECHISKEEVL</sequence>
<protein>
    <recommendedName>
        <fullName evidence="5">TNFR-Cys domain-containing protein</fullName>
    </recommendedName>
</protein>
<proteinExistence type="predicted"/>
<gene>
    <name evidence="6" type="ORF">E1301_Tti010877</name>
</gene>
<organism evidence="6 7">
    <name type="scientific">Triplophysa tibetana</name>
    <dbReference type="NCBI Taxonomy" id="1572043"/>
    <lineage>
        <taxon>Eukaryota</taxon>
        <taxon>Metazoa</taxon>
        <taxon>Chordata</taxon>
        <taxon>Craniata</taxon>
        <taxon>Vertebrata</taxon>
        <taxon>Euteleostomi</taxon>
        <taxon>Actinopterygii</taxon>
        <taxon>Neopterygii</taxon>
        <taxon>Teleostei</taxon>
        <taxon>Ostariophysi</taxon>
        <taxon>Cypriniformes</taxon>
        <taxon>Nemacheilidae</taxon>
        <taxon>Triplophysa</taxon>
    </lineage>
</organism>
<reference evidence="6 7" key="1">
    <citation type="journal article" date="2019" name="Mol. Ecol. Resour.">
        <title>Chromosome-level genome assembly of Triplophysa tibetana, a fish adapted to the harsh high-altitude environment of the Tibetan Plateau.</title>
        <authorList>
            <person name="Yang X."/>
            <person name="Liu H."/>
            <person name="Ma Z."/>
            <person name="Zou Y."/>
            <person name="Zou M."/>
            <person name="Mao Y."/>
            <person name="Li X."/>
            <person name="Wang H."/>
            <person name="Chen T."/>
            <person name="Wang W."/>
            <person name="Yang R."/>
        </authorList>
    </citation>
    <scope>NUCLEOTIDE SEQUENCE [LARGE SCALE GENOMIC DNA]</scope>
    <source>
        <strain evidence="6">TTIB1903HZAU</strain>
        <tissue evidence="6">Muscle</tissue>
    </source>
</reference>
<dbReference type="GO" id="GO:0046642">
    <property type="term" value="P:negative regulation of alpha-beta T cell proliferation"/>
    <property type="evidence" value="ECO:0007669"/>
    <property type="project" value="TreeGrafter"/>
</dbReference>
<feature type="domain" description="TNFR-Cys" evidence="5">
    <location>
        <begin position="51"/>
        <end position="94"/>
    </location>
</feature>
<keyword evidence="7" id="KW-1185">Reference proteome</keyword>
<dbReference type="SMART" id="SM00208">
    <property type="entry name" value="TNFR"/>
    <property type="match status" value="1"/>
</dbReference>
<dbReference type="PANTHER" id="PTHR46838">
    <property type="entry name" value="TUMOR NECROSIS FACTOR RECEPTOR SUPERFAMILY MEMBER 14"/>
    <property type="match status" value="1"/>
</dbReference>
<accession>A0A5A9N1I5</accession>
<feature type="transmembrane region" description="Helical" evidence="3">
    <location>
        <begin position="170"/>
        <end position="195"/>
    </location>
</feature>
<comment type="caution">
    <text evidence="1">Lacks conserved residue(s) required for the propagation of feature annotation.</text>
</comment>
<dbReference type="EMBL" id="SOYY01000024">
    <property type="protein sequence ID" value="KAA0703015.1"/>
    <property type="molecule type" value="Genomic_DNA"/>
</dbReference>
<feature type="region of interest" description="Disordered" evidence="2">
    <location>
        <begin position="294"/>
        <end position="352"/>
    </location>
</feature>
<dbReference type="SUPFAM" id="SSF57586">
    <property type="entry name" value="TNF receptor-like"/>
    <property type="match status" value="2"/>
</dbReference>
<dbReference type="Gene3D" id="2.10.50.10">
    <property type="entry name" value="Tumor Necrosis Factor Receptor, subunit A, domain 2"/>
    <property type="match status" value="1"/>
</dbReference>
<dbReference type="GO" id="GO:0009897">
    <property type="term" value="C:external side of plasma membrane"/>
    <property type="evidence" value="ECO:0007669"/>
    <property type="project" value="TreeGrafter"/>
</dbReference>
<feature type="region of interest" description="Disordered" evidence="2">
    <location>
        <begin position="221"/>
        <end position="266"/>
    </location>
</feature>
<dbReference type="GO" id="GO:0050829">
    <property type="term" value="P:defense response to Gram-negative bacterium"/>
    <property type="evidence" value="ECO:0007669"/>
    <property type="project" value="TreeGrafter"/>
</dbReference>
<dbReference type="InterPro" id="IPR001368">
    <property type="entry name" value="TNFR/NGFR_Cys_rich_reg"/>
</dbReference>
<dbReference type="GO" id="GO:0050830">
    <property type="term" value="P:defense response to Gram-positive bacterium"/>
    <property type="evidence" value="ECO:0007669"/>
    <property type="project" value="TreeGrafter"/>
</dbReference>
<evidence type="ECO:0000256" key="2">
    <source>
        <dbReference type="SAM" id="MobiDB-lite"/>
    </source>
</evidence>
<dbReference type="PANTHER" id="PTHR46838:SF1">
    <property type="entry name" value="TUMOR NECROSIS FACTOR RECEPTOR SUPERFAMILY MEMBER 14"/>
    <property type="match status" value="1"/>
</dbReference>
<evidence type="ECO:0000256" key="4">
    <source>
        <dbReference type="SAM" id="SignalP"/>
    </source>
</evidence>
<dbReference type="AlphaFoldDB" id="A0A5A9N1I5"/>
<feature type="compositionally biased region" description="Polar residues" evidence="2">
    <location>
        <begin position="221"/>
        <end position="261"/>
    </location>
</feature>
<dbReference type="GO" id="GO:0002720">
    <property type="term" value="P:positive regulation of cytokine production involved in immune response"/>
    <property type="evidence" value="ECO:0007669"/>
    <property type="project" value="TreeGrafter"/>
</dbReference>
<keyword evidence="3" id="KW-0812">Transmembrane</keyword>
<feature type="repeat" description="TNFR-Cys" evidence="1">
    <location>
        <begin position="51"/>
        <end position="94"/>
    </location>
</feature>
<evidence type="ECO:0000256" key="3">
    <source>
        <dbReference type="SAM" id="Phobius"/>
    </source>
</evidence>
<feature type="signal peptide" evidence="4">
    <location>
        <begin position="1"/>
        <end position="15"/>
    </location>
</feature>
<comment type="caution">
    <text evidence="6">The sequence shown here is derived from an EMBL/GenBank/DDBJ whole genome shotgun (WGS) entry which is preliminary data.</text>
</comment>
<evidence type="ECO:0000313" key="7">
    <source>
        <dbReference type="Proteomes" id="UP000324632"/>
    </source>
</evidence>
<feature type="disulfide bond" evidence="1">
    <location>
        <begin position="52"/>
        <end position="67"/>
    </location>
</feature>
<evidence type="ECO:0000259" key="5">
    <source>
        <dbReference type="PROSITE" id="PS50050"/>
    </source>
</evidence>
<keyword evidence="4" id="KW-0732">Signal</keyword>
<evidence type="ECO:0000313" key="6">
    <source>
        <dbReference type="EMBL" id="KAA0703015.1"/>
    </source>
</evidence>
<dbReference type="GO" id="GO:2000406">
    <property type="term" value="P:positive regulation of T cell migration"/>
    <property type="evidence" value="ECO:0007669"/>
    <property type="project" value="TreeGrafter"/>
</dbReference>
<name>A0A5A9N1I5_9TELE</name>
<dbReference type="PROSITE" id="PS50050">
    <property type="entry name" value="TNFR_NGFR_2"/>
    <property type="match status" value="1"/>
</dbReference>
<evidence type="ECO:0000256" key="1">
    <source>
        <dbReference type="PROSITE-ProRule" id="PRU00206"/>
    </source>
</evidence>
<keyword evidence="3" id="KW-0472">Membrane</keyword>
<dbReference type="Proteomes" id="UP000324632">
    <property type="component" value="Chromosome 24"/>
</dbReference>
<feature type="compositionally biased region" description="Basic and acidic residues" evidence="2">
    <location>
        <begin position="340"/>
        <end position="352"/>
    </location>
</feature>
<feature type="chain" id="PRO_5022864341" description="TNFR-Cys domain-containing protein" evidence="4">
    <location>
        <begin position="16"/>
        <end position="352"/>
    </location>
</feature>
<keyword evidence="1" id="KW-1015">Disulfide bond</keyword>
<feature type="compositionally biased region" description="Polar residues" evidence="2">
    <location>
        <begin position="300"/>
        <end position="313"/>
    </location>
</feature>
<keyword evidence="3" id="KW-1133">Transmembrane helix</keyword>
<dbReference type="CDD" id="cd00185">
    <property type="entry name" value="TNFRSF"/>
    <property type="match status" value="1"/>
</dbReference>